<organism evidence="1 2">
    <name type="scientific">Halomonas cerina</name>
    <dbReference type="NCBI Taxonomy" id="447424"/>
    <lineage>
        <taxon>Bacteria</taxon>
        <taxon>Pseudomonadati</taxon>
        <taxon>Pseudomonadota</taxon>
        <taxon>Gammaproteobacteria</taxon>
        <taxon>Oceanospirillales</taxon>
        <taxon>Halomonadaceae</taxon>
        <taxon>Halomonas</taxon>
    </lineage>
</organism>
<dbReference type="RefSeq" id="WP_183324073.1">
    <property type="nucleotide sequence ID" value="NZ_JACHXP010000002.1"/>
</dbReference>
<dbReference type="AlphaFoldDB" id="A0A839V705"/>
<gene>
    <name evidence="1" type="ORF">FHR94_000541</name>
</gene>
<reference evidence="1 2" key="1">
    <citation type="submission" date="2020-08" db="EMBL/GenBank/DDBJ databases">
        <title>Genomic Encyclopedia of Type Strains, Phase III (KMG-III): the genomes of soil and plant-associated and newly described type strains.</title>
        <authorList>
            <person name="Whitman W."/>
        </authorList>
    </citation>
    <scope>NUCLEOTIDE SEQUENCE [LARGE SCALE GENOMIC DNA]</scope>
    <source>
        <strain evidence="1 2">CECT 7282</strain>
    </source>
</reference>
<evidence type="ECO:0000313" key="2">
    <source>
        <dbReference type="Proteomes" id="UP000547614"/>
    </source>
</evidence>
<name>A0A839V705_9GAMM</name>
<evidence type="ECO:0000313" key="1">
    <source>
        <dbReference type="EMBL" id="MBB3189319.1"/>
    </source>
</evidence>
<dbReference type="Proteomes" id="UP000547614">
    <property type="component" value="Unassembled WGS sequence"/>
</dbReference>
<dbReference type="EMBL" id="JACHXP010000002">
    <property type="protein sequence ID" value="MBB3189319.1"/>
    <property type="molecule type" value="Genomic_DNA"/>
</dbReference>
<comment type="caution">
    <text evidence="1">The sequence shown here is derived from an EMBL/GenBank/DDBJ whole genome shotgun (WGS) entry which is preliminary data.</text>
</comment>
<keyword evidence="2" id="KW-1185">Reference proteome</keyword>
<sequence length="47" mass="4725">MIDPESIVIAAGVAALSGHQEMLLATFGGGAIPIRRCAPKGMAMSAI</sequence>
<proteinExistence type="predicted"/>
<accession>A0A839V705</accession>
<protein>
    <submittedName>
        <fullName evidence="1">Uncharacterized protein</fullName>
    </submittedName>
</protein>